<dbReference type="eggNOG" id="KOG1816">
    <property type="taxonomic scope" value="Eukaryota"/>
</dbReference>
<evidence type="ECO:0000259" key="5">
    <source>
        <dbReference type="Pfam" id="PF24842"/>
    </source>
</evidence>
<dbReference type="VEuPathDB" id="TrichDB:TVAGG3_0515120"/>
<gene>
    <name evidence="6" type="ORF">TVAG_055050</name>
</gene>
<evidence type="ECO:0000256" key="2">
    <source>
        <dbReference type="ARBA" id="ARBA00022786"/>
    </source>
</evidence>
<protein>
    <recommendedName>
        <fullName evidence="8">Ubiquitin fusion degradation protein</fullName>
    </recommendedName>
</protein>
<dbReference type="Pfam" id="PF03152">
    <property type="entry name" value="UFD1_N1"/>
    <property type="match status" value="1"/>
</dbReference>
<reference evidence="6" key="2">
    <citation type="journal article" date="2007" name="Science">
        <title>Draft genome sequence of the sexually transmitted pathogen Trichomonas vaginalis.</title>
        <authorList>
            <person name="Carlton J.M."/>
            <person name="Hirt R.P."/>
            <person name="Silva J.C."/>
            <person name="Delcher A.L."/>
            <person name="Schatz M."/>
            <person name="Zhao Q."/>
            <person name="Wortman J.R."/>
            <person name="Bidwell S.L."/>
            <person name="Alsmark U.C.M."/>
            <person name="Besteiro S."/>
            <person name="Sicheritz-Ponten T."/>
            <person name="Noel C.J."/>
            <person name="Dacks J.B."/>
            <person name="Foster P.G."/>
            <person name="Simillion C."/>
            <person name="Van de Peer Y."/>
            <person name="Miranda-Saavedra D."/>
            <person name="Barton G.J."/>
            <person name="Westrop G.D."/>
            <person name="Mueller S."/>
            <person name="Dessi D."/>
            <person name="Fiori P.L."/>
            <person name="Ren Q."/>
            <person name="Paulsen I."/>
            <person name="Zhang H."/>
            <person name="Bastida-Corcuera F.D."/>
            <person name="Simoes-Barbosa A."/>
            <person name="Brown M.T."/>
            <person name="Hayes R.D."/>
            <person name="Mukherjee M."/>
            <person name="Okumura C.Y."/>
            <person name="Schneider R."/>
            <person name="Smith A.J."/>
            <person name="Vanacova S."/>
            <person name="Villalvazo M."/>
            <person name="Haas B.J."/>
            <person name="Pertea M."/>
            <person name="Feldblyum T.V."/>
            <person name="Utterback T.R."/>
            <person name="Shu C.L."/>
            <person name="Osoegawa K."/>
            <person name="de Jong P.J."/>
            <person name="Hrdy I."/>
            <person name="Horvathova L."/>
            <person name="Zubacova Z."/>
            <person name="Dolezal P."/>
            <person name="Malik S.B."/>
            <person name="Logsdon J.M. Jr."/>
            <person name="Henze K."/>
            <person name="Gupta A."/>
            <person name="Wang C.C."/>
            <person name="Dunne R.L."/>
            <person name="Upcroft J.A."/>
            <person name="Upcroft P."/>
            <person name="White O."/>
            <person name="Salzberg S.L."/>
            <person name="Tang P."/>
            <person name="Chiu C.-H."/>
            <person name="Lee Y.-S."/>
            <person name="Embley T.M."/>
            <person name="Coombs G.H."/>
            <person name="Mottram J.C."/>
            <person name="Tachezy J."/>
            <person name="Fraser-Liggett C.M."/>
            <person name="Johnson P.J."/>
        </authorList>
    </citation>
    <scope>NUCLEOTIDE SEQUENCE [LARGE SCALE GENOMIC DNA]</scope>
    <source>
        <strain evidence="6">G3</strain>
    </source>
</reference>
<dbReference type="GO" id="GO:0031593">
    <property type="term" value="F:polyubiquitin modification-dependent protein binding"/>
    <property type="evidence" value="ECO:0000318"/>
    <property type="project" value="GO_Central"/>
</dbReference>
<reference evidence="6" key="1">
    <citation type="submission" date="2006-10" db="EMBL/GenBank/DDBJ databases">
        <authorList>
            <person name="Amadeo P."/>
            <person name="Zhao Q."/>
            <person name="Wortman J."/>
            <person name="Fraser-Liggett C."/>
            <person name="Carlton J."/>
        </authorList>
    </citation>
    <scope>NUCLEOTIDE SEQUENCE</scope>
    <source>
        <strain evidence="6">G3</strain>
    </source>
</reference>
<proteinExistence type="inferred from homology"/>
<dbReference type="GO" id="GO:0036503">
    <property type="term" value="P:ERAD pathway"/>
    <property type="evidence" value="ECO:0000318"/>
    <property type="project" value="GO_Central"/>
</dbReference>
<dbReference type="GO" id="GO:0006511">
    <property type="term" value="P:ubiquitin-dependent protein catabolic process"/>
    <property type="evidence" value="ECO:0007669"/>
    <property type="project" value="InterPro"/>
</dbReference>
<feature type="region of interest" description="Disordered" evidence="3">
    <location>
        <begin position="180"/>
        <end position="214"/>
    </location>
</feature>
<dbReference type="InterPro" id="IPR055417">
    <property type="entry name" value="UFD1_N1"/>
</dbReference>
<organism evidence="6 7">
    <name type="scientific">Trichomonas vaginalis (strain ATCC PRA-98 / G3)</name>
    <dbReference type="NCBI Taxonomy" id="412133"/>
    <lineage>
        <taxon>Eukaryota</taxon>
        <taxon>Metamonada</taxon>
        <taxon>Parabasalia</taxon>
        <taxon>Trichomonadida</taxon>
        <taxon>Trichomonadidae</taxon>
        <taxon>Trichomonas</taxon>
    </lineage>
</organism>
<dbReference type="PANTHER" id="PTHR12555">
    <property type="entry name" value="UBIQUITIN FUSION DEGRADATON PROTEIN 1"/>
    <property type="match status" value="1"/>
</dbReference>
<dbReference type="OrthoDB" id="422728at2759"/>
<dbReference type="Gene3D" id="2.40.40.50">
    <property type="entry name" value="Ubiquitin fusion degradation protein UFD1, N-terminal domain"/>
    <property type="match status" value="1"/>
</dbReference>
<evidence type="ECO:0000259" key="4">
    <source>
        <dbReference type="Pfam" id="PF03152"/>
    </source>
</evidence>
<dbReference type="InterPro" id="IPR042299">
    <property type="entry name" value="Ufd1-like_Nn"/>
</dbReference>
<evidence type="ECO:0000256" key="1">
    <source>
        <dbReference type="ARBA" id="ARBA00006043"/>
    </source>
</evidence>
<dbReference type="VEuPathDB" id="TrichDB:TVAG_055050"/>
<dbReference type="PANTHER" id="PTHR12555:SF13">
    <property type="entry name" value="UBIQUITIN RECOGNITION FACTOR IN ER-ASSOCIATED DEGRADATION PROTEIN 1"/>
    <property type="match status" value="1"/>
</dbReference>
<dbReference type="InterPro" id="IPR004854">
    <property type="entry name" value="Ufd1-like"/>
</dbReference>
<dbReference type="Gene3D" id="3.10.330.10">
    <property type="match status" value="1"/>
</dbReference>
<dbReference type="EMBL" id="DS113487">
    <property type="protein sequence ID" value="EAY04019.1"/>
    <property type="molecule type" value="Genomic_DNA"/>
</dbReference>
<name>A2ETH3_TRIV3</name>
<dbReference type="Pfam" id="PF24842">
    <property type="entry name" value="UFD1_N2"/>
    <property type="match status" value="1"/>
</dbReference>
<accession>A2ETH3</accession>
<evidence type="ECO:0000313" key="6">
    <source>
        <dbReference type="EMBL" id="EAY04019.1"/>
    </source>
</evidence>
<dbReference type="GO" id="GO:0034098">
    <property type="term" value="C:VCP-NPL4-UFD1 AAA ATPase complex"/>
    <property type="evidence" value="ECO:0000318"/>
    <property type="project" value="GO_Central"/>
</dbReference>
<evidence type="ECO:0008006" key="8">
    <source>
        <dbReference type="Google" id="ProtNLM"/>
    </source>
</evidence>
<comment type="similarity">
    <text evidence="1">Belongs to the UFD1 family.</text>
</comment>
<dbReference type="AlphaFoldDB" id="A2ETH3"/>
<feature type="domain" description="Ubiquitin fusion degradation protein UFD1 N-terminal subdomain 2" evidence="5">
    <location>
        <begin position="102"/>
        <end position="172"/>
    </location>
</feature>
<dbReference type="OMA" id="CEVEFAL"/>
<evidence type="ECO:0000256" key="3">
    <source>
        <dbReference type="SAM" id="MobiDB-lite"/>
    </source>
</evidence>
<feature type="domain" description="Ubiquitin fusion degradation protein UFD1 N-terminal subdomain 1" evidence="4">
    <location>
        <begin position="6"/>
        <end position="93"/>
    </location>
</feature>
<keyword evidence="7" id="KW-1185">Reference proteome</keyword>
<dbReference type="SMR" id="A2ETH3"/>
<dbReference type="Proteomes" id="UP000001542">
    <property type="component" value="Unassembled WGS sequence"/>
</dbReference>
<dbReference type="STRING" id="5722.A2ETH3"/>
<dbReference type="InParanoid" id="A2ETH3"/>
<keyword evidence="2" id="KW-0833">Ubl conjugation pathway</keyword>
<dbReference type="FunCoup" id="A2ETH3">
    <property type="interactions" value="755"/>
</dbReference>
<sequence length="214" mass="24641">MSFRSTFLVVFPETVGRKELNETGKIILPSTIIAKLRNETLMQFLLKNPLTQKTIGAGVEEFSSEEPSCVVPRWMCENLGLTENDKIVVQFQKFPKIKELIFQPSDNESANILNEKQIIMEYTLRSYPVLTQGSILVINFANKMFFLKVLFTKPERIVNTLSSNPTVTFSRPLMEFSHNWGEEEDEEEIRKSKQKDPFSGVAKSIRQTSKHDHH</sequence>
<dbReference type="InterPro" id="IPR055418">
    <property type="entry name" value="UFD1_N2"/>
</dbReference>
<evidence type="ECO:0000313" key="7">
    <source>
        <dbReference type="Proteomes" id="UP000001542"/>
    </source>
</evidence>